<dbReference type="EMBL" id="UOFN01000047">
    <property type="protein sequence ID" value="VAW75369.1"/>
    <property type="molecule type" value="Genomic_DNA"/>
</dbReference>
<reference evidence="1" key="1">
    <citation type="submission" date="2018-06" db="EMBL/GenBank/DDBJ databases">
        <authorList>
            <person name="Zhirakovskaya E."/>
        </authorList>
    </citation>
    <scope>NUCLEOTIDE SEQUENCE</scope>
</reference>
<dbReference type="AlphaFoldDB" id="A0A3B0YM81"/>
<proteinExistence type="predicted"/>
<gene>
    <name evidence="1" type="ORF">MNBD_GAMMA15-494</name>
</gene>
<name>A0A3B0YM81_9ZZZZ</name>
<sequence length="78" mass="8175">MKIDSVLSQAITGIQRGLSSARDNAATIASADSFSNGSSDKLVEAMVGLKLDKLQVQASTEVLKAADEMIGTLFDDKT</sequence>
<accession>A0A3B0YM81</accession>
<evidence type="ECO:0008006" key="2">
    <source>
        <dbReference type="Google" id="ProtNLM"/>
    </source>
</evidence>
<organism evidence="1">
    <name type="scientific">hydrothermal vent metagenome</name>
    <dbReference type="NCBI Taxonomy" id="652676"/>
    <lineage>
        <taxon>unclassified sequences</taxon>
        <taxon>metagenomes</taxon>
        <taxon>ecological metagenomes</taxon>
    </lineage>
</organism>
<evidence type="ECO:0000313" key="1">
    <source>
        <dbReference type="EMBL" id="VAW75369.1"/>
    </source>
</evidence>
<protein>
    <recommendedName>
        <fullName evidence="2">Flagellar biosynthesis protein FlgE</fullName>
    </recommendedName>
</protein>